<gene>
    <name evidence="1" type="ORF">C8Q69DRAFT_192605</name>
</gene>
<protein>
    <submittedName>
        <fullName evidence="1">Uncharacterized protein</fullName>
    </submittedName>
</protein>
<reference evidence="1 2" key="1">
    <citation type="journal article" date="2018" name="Front. Microbiol.">
        <title>Genomic and genetic insights into a cosmopolitan fungus, Paecilomyces variotii (Eurotiales).</title>
        <authorList>
            <person name="Urquhart A.S."/>
            <person name="Mondo S.J."/>
            <person name="Makela M.R."/>
            <person name="Hane J.K."/>
            <person name="Wiebenga A."/>
            <person name="He G."/>
            <person name="Mihaltcheva S."/>
            <person name="Pangilinan J."/>
            <person name="Lipzen A."/>
            <person name="Barry K."/>
            <person name="de Vries R.P."/>
            <person name="Grigoriev I.V."/>
            <person name="Idnurm A."/>
        </authorList>
    </citation>
    <scope>NUCLEOTIDE SEQUENCE [LARGE SCALE GENOMIC DNA]</scope>
    <source>
        <strain evidence="1 2">CBS 101075</strain>
    </source>
</reference>
<accession>A0A443HHI8</accession>
<dbReference type="EMBL" id="RCNU01000023">
    <property type="protein sequence ID" value="RWQ91293.1"/>
    <property type="molecule type" value="Genomic_DNA"/>
</dbReference>
<proteinExistence type="predicted"/>
<dbReference type="GeneID" id="39595268"/>
<dbReference type="RefSeq" id="XP_028480938.1">
    <property type="nucleotide sequence ID" value="XM_028625991.1"/>
</dbReference>
<dbReference type="Proteomes" id="UP000283841">
    <property type="component" value="Unassembled WGS sequence"/>
</dbReference>
<evidence type="ECO:0000313" key="2">
    <source>
        <dbReference type="Proteomes" id="UP000283841"/>
    </source>
</evidence>
<sequence length="367" mass="41898">MTKIRSTMSQKDDKSYFETPFYGCAACAAGISAVEDIRREKLKVNLKRHQCDYPECGWCDADEIDEACFSTVLMWSTFFRAIIPAWKQGNYRISGIAQGLESLAVVGVPWERNACILGDDMCSTYYSVELHPISLLDDPPVERKDETSWCYLIHARCWKLLEGMIGPQAKEQLPSLVSALRQKFKSLSFGLGGHTTSLSGCSMCVHPLRNRSYMRDPLRLRSVQQLIAKAIQRRSAKSLKLKEVTRATVRPRSFRDDLPMEIKYLIIENTREIDTANLIAAFDWFIPDSYWVARLPFDLIPELQQIPFDQLDMSYLGAGIAYLLARTPDMRNRARTVGILKETTQMFWKIIEDARVDKASVEEALGR</sequence>
<keyword evidence="2" id="KW-1185">Reference proteome</keyword>
<organism evidence="1 2">
    <name type="scientific">Byssochlamys spectabilis</name>
    <name type="common">Paecilomyces variotii</name>
    <dbReference type="NCBI Taxonomy" id="264951"/>
    <lineage>
        <taxon>Eukaryota</taxon>
        <taxon>Fungi</taxon>
        <taxon>Dikarya</taxon>
        <taxon>Ascomycota</taxon>
        <taxon>Pezizomycotina</taxon>
        <taxon>Eurotiomycetes</taxon>
        <taxon>Eurotiomycetidae</taxon>
        <taxon>Eurotiales</taxon>
        <taxon>Thermoascaceae</taxon>
        <taxon>Paecilomyces</taxon>
    </lineage>
</organism>
<dbReference type="VEuPathDB" id="FungiDB:C8Q69DRAFT_192605"/>
<dbReference type="AlphaFoldDB" id="A0A443HHI8"/>
<comment type="caution">
    <text evidence="1">The sequence shown here is derived from an EMBL/GenBank/DDBJ whole genome shotgun (WGS) entry which is preliminary data.</text>
</comment>
<evidence type="ECO:0000313" key="1">
    <source>
        <dbReference type="EMBL" id="RWQ91293.1"/>
    </source>
</evidence>
<name>A0A443HHI8_BYSSP</name>